<comment type="caution">
    <text evidence="1">The sequence shown here is derived from an EMBL/GenBank/DDBJ whole genome shotgun (WGS) entry which is preliminary data.</text>
</comment>
<keyword evidence="2" id="KW-1185">Reference proteome</keyword>
<protein>
    <submittedName>
        <fullName evidence="1">Uncharacterized protein</fullName>
    </submittedName>
</protein>
<organism evidence="1 2">
    <name type="scientific">Araneus ventricosus</name>
    <name type="common">Orbweaver spider</name>
    <name type="synonym">Epeira ventricosa</name>
    <dbReference type="NCBI Taxonomy" id="182803"/>
    <lineage>
        <taxon>Eukaryota</taxon>
        <taxon>Metazoa</taxon>
        <taxon>Ecdysozoa</taxon>
        <taxon>Arthropoda</taxon>
        <taxon>Chelicerata</taxon>
        <taxon>Arachnida</taxon>
        <taxon>Araneae</taxon>
        <taxon>Araneomorphae</taxon>
        <taxon>Entelegynae</taxon>
        <taxon>Araneoidea</taxon>
        <taxon>Araneidae</taxon>
        <taxon>Araneus</taxon>
    </lineage>
</organism>
<dbReference type="EMBL" id="BGPR01000102">
    <property type="protein sequence ID" value="GBL94403.1"/>
    <property type="molecule type" value="Genomic_DNA"/>
</dbReference>
<dbReference type="AlphaFoldDB" id="A0A4Y2BR20"/>
<proteinExistence type="predicted"/>
<name>A0A4Y2BR20_ARAVE</name>
<dbReference type="OrthoDB" id="411823at2759"/>
<evidence type="ECO:0000313" key="2">
    <source>
        <dbReference type="Proteomes" id="UP000499080"/>
    </source>
</evidence>
<evidence type="ECO:0000313" key="1">
    <source>
        <dbReference type="EMBL" id="GBL94403.1"/>
    </source>
</evidence>
<gene>
    <name evidence="1" type="ORF">AVEN_7375_1</name>
</gene>
<accession>A0A4Y2BR20</accession>
<sequence length="145" mass="16422">MPRVKQLLNPWRREYFIFFTGHGPFVALGIGPFGEYWDIFGLLSTSYCACGNHVSPLHYVTECHLTESWHLWKLEPTWKTSGFNLSLPVPSLATESDRSSSTSIVTVTSSHQINKSSLTRNFSTISVIKDRQQPETSDILNIMIS</sequence>
<reference evidence="1 2" key="1">
    <citation type="journal article" date="2019" name="Sci. Rep.">
        <title>Orb-weaving spider Araneus ventricosus genome elucidates the spidroin gene catalogue.</title>
        <authorList>
            <person name="Kono N."/>
            <person name="Nakamura H."/>
            <person name="Ohtoshi R."/>
            <person name="Moran D.A.P."/>
            <person name="Shinohara A."/>
            <person name="Yoshida Y."/>
            <person name="Fujiwara M."/>
            <person name="Mori M."/>
            <person name="Tomita M."/>
            <person name="Arakawa K."/>
        </authorList>
    </citation>
    <scope>NUCLEOTIDE SEQUENCE [LARGE SCALE GENOMIC DNA]</scope>
</reference>
<dbReference type="Proteomes" id="UP000499080">
    <property type="component" value="Unassembled WGS sequence"/>
</dbReference>